<gene>
    <name evidence="4" type="ORF">FPRO05_12162</name>
</gene>
<dbReference type="SUPFAM" id="SSF53933">
    <property type="entry name" value="Microbial ribonucleases"/>
    <property type="match status" value="1"/>
</dbReference>
<proteinExistence type="predicted"/>
<dbReference type="GO" id="GO:0016787">
    <property type="term" value="F:hydrolase activity"/>
    <property type="evidence" value="ECO:0007669"/>
    <property type="project" value="UniProtKB-KW"/>
</dbReference>
<evidence type="ECO:0000313" key="5">
    <source>
        <dbReference type="Proteomes" id="UP000251714"/>
    </source>
</evidence>
<dbReference type="EMBL" id="PKMI01000020">
    <property type="protein sequence ID" value="RBA15941.1"/>
    <property type="molecule type" value="Genomic_DNA"/>
</dbReference>
<organism evidence="4 5">
    <name type="scientific">Gibberella intermedia</name>
    <name type="common">Bulb rot disease fungus</name>
    <name type="synonym">Fusarium proliferatum</name>
    <dbReference type="NCBI Taxonomy" id="948311"/>
    <lineage>
        <taxon>Eukaryota</taxon>
        <taxon>Fungi</taxon>
        <taxon>Dikarya</taxon>
        <taxon>Ascomycota</taxon>
        <taxon>Pezizomycotina</taxon>
        <taxon>Sordariomycetes</taxon>
        <taxon>Hypocreomycetidae</taxon>
        <taxon>Hypocreales</taxon>
        <taxon>Nectriaceae</taxon>
        <taxon>Fusarium</taxon>
        <taxon>Fusarium fujikuroi species complex</taxon>
    </lineage>
</organism>
<comment type="caution">
    <text evidence="4">The sequence shown here is derived from an EMBL/GenBank/DDBJ whole genome shotgun (WGS) entry which is preliminary data.</text>
</comment>
<dbReference type="GO" id="GO:0003723">
    <property type="term" value="F:RNA binding"/>
    <property type="evidence" value="ECO:0007669"/>
    <property type="project" value="InterPro"/>
</dbReference>
<reference evidence="4 5" key="1">
    <citation type="submission" date="2017-12" db="EMBL/GenBank/DDBJ databases">
        <title>Genome sequence of the mycotoxigenic crop pathogen Fusarium proliferatum, strain ITEM 2341 from Date Palm.</title>
        <authorList>
            <person name="Almiman B.F."/>
            <person name="Shittu T.A."/>
            <person name="Muthumeenakshi S."/>
            <person name="Baroncelli R."/>
            <person name="Sreenivasaprasada S."/>
        </authorList>
    </citation>
    <scope>NUCLEOTIDE SEQUENCE [LARGE SCALE GENOMIC DNA]</scope>
    <source>
        <strain evidence="4 5">ITEM 2341</strain>
    </source>
</reference>
<dbReference type="InterPro" id="IPR016191">
    <property type="entry name" value="Ribonuclease/ribotoxin"/>
</dbReference>
<keyword evidence="1" id="KW-0540">Nuclease</keyword>
<name>A0A365N558_GIBIN</name>
<dbReference type="Gene3D" id="3.10.450.30">
    <property type="entry name" value="Microbial ribonucleases"/>
    <property type="match status" value="1"/>
</dbReference>
<protein>
    <submittedName>
        <fullName evidence="4">Uncharacterized protein</fullName>
    </submittedName>
</protein>
<evidence type="ECO:0000256" key="1">
    <source>
        <dbReference type="ARBA" id="ARBA00022722"/>
    </source>
</evidence>
<evidence type="ECO:0000256" key="3">
    <source>
        <dbReference type="SAM" id="MobiDB-lite"/>
    </source>
</evidence>
<accession>A0A365N558</accession>
<evidence type="ECO:0000256" key="2">
    <source>
        <dbReference type="ARBA" id="ARBA00022801"/>
    </source>
</evidence>
<sequence length="157" mass="17654">MTDYYTSYPSYTVNIGQGNDSGGDGYDSDGYELSRTTSAKDCGSHWLCENLPQASPYRIIWKEHANAQVKAAPPRPISRTTRGYPKHHSNLEGNALSVSGDLLEFPLLPNTYDNWVSGRPGPVRAIYVMDFPHERYDVIYHDPTKQGPLDFTKAELR</sequence>
<evidence type="ECO:0000313" key="4">
    <source>
        <dbReference type="EMBL" id="RBA15941.1"/>
    </source>
</evidence>
<dbReference type="GO" id="GO:0004540">
    <property type="term" value="F:RNA nuclease activity"/>
    <property type="evidence" value="ECO:0007669"/>
    <property type="project" value="InterPro"/>
</dbReference>
<feature type="region of interest" description="Disordered" evidence="3">
    <location>
        <begin position="70"/>
        <end position="90"/>
    </location>
</feature>
<keyword evidence="2" id="KW-0378">Hydrolase</keyword>
<dbReference type="AlphaFoldDB" id="A0A365N558"/>
<dbReference type="Proteomes" id="UP000251714">
    <property type="component" value="Unassembled WGS sequence"/>
</dbReference>